<evidence type="ECO:0000256" key="13">
    <source>
        <dbReference type="RuleBase" id="RU003903"/>
    </source>
</evidence>
<dbReference type="Proteomes" id="UP000182276">
    <property type="component" value="Unassembled WGS sequence"/>
</dbReference>
<comment type="function">
    <text evidence="10">Catalyzes the reduction of 1-pyrroline-5-carboxylate (PCA) to L-proline.</text>
</comment>
<feature type="domain" description="Pyrroline-5-carboxylate reductase dimerisation" evidence="15">
    <location>
        <begin position="167"/>
        <end position="271"/>
    </location>
</feature>
<evidence type="ECO:0000256" key="10">
    <source>
        <dbReference type="HAMAP-Rule" id="MF_01925"/>
    </source>
</evidence>
<dbReference type="PIRSF" id="PIRSF000193">
    <property type="entry name" value="Pyrrol-5-carb_rd"/>
    <property type="match status" value="1"/>
</dbReference>
<keyword evidence="7 10" id="KW-0560">Oxidoreductase</keyword>
<dbReference type="SUPFAM" id="SSF51735">
    <property type="entry name" value="NAD(P)-binding Rossmann-fold domains"/>
    <property type="match status" value="1"/>
</dbReference>
<dbReference type="PANTHER" id="PTHR11645">
    <property type="entry name" value="PYRROLINE-5-CARBOXYLATE REDUCTASE"/>
    <property type="match status" value="1"/>
</dbReference>
<evidence type="ECO:0000256" key="5">
    <source>
        <dbReference type="ARBA" id="ARBA00022650"/>
    </source>
</evidence>
<comment type="similarity">
    <text evidence="2 10 13">Belongs to the pyrroline-5-carboxylate reductase family.</text>
</comment>
<dbReference type="EMBL" id="FNHO01000006">
    <property type="protein sequence ID" value="SDM58868.1"/>
    <property type="molecule type" value="Genomic_DNA"/>
</dbReference>
<evidence type="ECO:0000259" key="14">
    <source>
        <dbReference type="Pfam" id="PF03807"/>
    </source>
</evidence>
<evidence type="ECO:0000313" key="19">
    <source>
        <dbReference type="Proteomes" id="UP000182276"/>
    </source>
</evidence>
<dbReference type="GO" id="GO:0004735">
    <property type="term" value="F:pyrroline-5-carboxylate reductase activity"/>
    <property type="evidence" value="ECO:0007669"/>
    <property type="project" value="UniProtKB-UniRule"/>
</dbReference>
<reference evidence="17 19" key="2">
    <citation type="submission" date="2016-10" db="EMBL/GenBank/DDBJ databases">
        <authorList>
            <person name="Varghese N."/>
            <person name="Submissions S."/>
        </authorList>
    </citation>
    <scope>NUCLEOTIDE SEQUENCE [LARGE SCALE GENOMIC DNA]</scope>
    <source>
        <strain evidence="17 19">DSM 6083</strain>
    </source>
</reference>
<keyword evidence="3 10" id="KW-0963">Cytoplasm</keyword>
<comment type="catalytic activity">
    <reaction evidence="9 10 13">
        <text>L-proline + NADP(+) = (S)-1-pyrroline-5-carboxylate + NADPH + 2 H(+)</text>
        <dbReference type="Rhea" id="RHEA:14109"/>
        <dbReference type="ChEBI" id="CHEBI:15378"/>
        <dbReference type="ChEBI" id="CHEBI:17388"/>
        <dbReference type="ChEBI" id="CHEBI:57783"/>
        <dbReference type="ChEBI" id="CHEBI:58349"/>
        <dbReference type="ChEBI" id="CHEBI:60039"/>
        <dbReference type="EC" id="1.5.1.2"/>
    </reaction>
</comment>
<keyword evidence="4 10" id="KW-0028">Amino-acid biosynthesis</keyword>
<feature type="binding site" evidence="12">
    <location>
        <position position="57"/>
    </location>
    <ligand>
        <name>NADPH</name>
        <dbReference type="ChEBI" id="CHEBI:57783"/>
    </ligand>
</feature>
<dbReference type="Pfam" id="PF03807">
    <property type="entry name" value="F420_oxidored"/>
    <property type="match status" value="1"/>
</dbReference>
<feature type="binding site" evidence="12">
    <location>
        <begin position="9"/>
        <end position="14"/>
    </location>
    <ligand>
        <name>NADP(+)</name>
        <dbReference type="ChEBI" id="CHEBI:58349"/>
    </ligand>
</feature>
<dbReference type="FunFam" id="1.10.3730.10:FF:000001">
    <property type="entry name" value="Pyrroline-5-carboxylate reductase"/>
    <property type="match status" value="1"/>
</dbReference>
<evidence type="ECO:0000313" key="18">
    <source>
        <dbReference type="Proteomes" id="UP000031271"/>
    </source>
</evidence>
<dbReference type="GeneID" id="77261983"/>
<evidence type="ECO:0000256" key="8">
    <source>
        <dbReference type="ARBA" id="ARBA00050547"/>
    </source>
</evidence>
<dbReference type="SUPFAM" id="SSF48179">
    <property type="entry name" value="6-phosphogluconate dehydrogenase C-terminal domain-like"/>
    <property type="match status" value="1"/>
</dbReference>
<organism evidence="16 18">
    <name type="scientific">Stutzerimonas balearica DSM 6083</name>
    <dbReference type="NCBI Taxonomy" id="1123016"/>
    <lineage>
        <taxon>Bacteria</taxon>
        <taxon>Pseudomonadati</taxon>
        <taxon>Pseudomonadota</taxon>
        <taxon>Gammaproteobacteria</taxon>
        <taxon>Pseudomonadales</taxon>
        <taxon>Pseudomonadaceae</taxon>
        <taxon>Stutzerimonas</taxon>
    </lineage>
</organism>
<dbReference type="InterPro" id="IPR028939">
    <property type="entry name" value="P5C_Rdtase_cat_N"/>
</dbReference>
<comment type="subcellular location">
    <subcellularLocation>
        <location evidence="10">Cytoplasm</location>
    </subcellularLocation>
</comment>
<name>A0A8D3Y522_9GAMM</name>
<evidence type="ECO:0000256" key="6">
    <source>
        <dbReference type="ARBA" id="ARBA00022857"/>
    </source>
</evidence>
<dbReference type="InterPro" id="IPR000304">
    <property type="entry name" value="Pyrroline-COOH_reductase"/>
</dbReference>
<evidence type="ECO:0000259" key="15">
    <source>
        <dbReference type="Pfam" id="PF14748"/>
    </source>
</evidence>
<dbReference type="Gene3D" id="1.10.3730.10">
    <property type="entry name" value="ProC C-terminal domain-like"/>
    <property type="match status" value="1"/>
</dbReference>
<dbReference type="EMBL" id="CP007511">
    <property type="protein sequence ID" value="AJE17041.1"/>
    <property type="molecule type" value="Genomic_DNA"/>
</dbReference>
<dbReference type="KEGG" id="pbm:CL52_19060"/>
<accession>A0A8D3Y522</accession>
<evidence type="ECO:0000256" key="3">
    <source>
        <dbReference type="ARBA" id="ARBA00022490"/>
    </source>
</evidence>
<dbReference type="FunFam" id="3.40.50.720:FF:000105">
    <property type="entry name" value="Pyrroline-5-carboxylate reductase"/>
    <property type="match status" value="1"/>
</dbReference>
<gene>
    <name evidence="10" type="primary">proC</name>
    <name evidence="16" type="ORF">CL52_19060</name>
    <name evidence="17" type="ORF">SAMN05660875_106107</name>
</gene>
<keyword evidence="19" id="KW-1185">Reference proteome</keyword>
<dbReference type="AlphaFoldDB" id="A0A8D3Y522"/>
<dbReference type="RefSeq" id="WP_041108404.1">
    <property type="nucleotide sequence ID" value="NZ_CP007511.1"/>
</dbReference>
<feature type="binding site" evidence="12">
    <location>
        <begin position="70"/>
        <end position="73"/>
    </location>
    <ligand>
        <name>NADP(+)</name>
        <dbReference type="ChEBI" id="CHEBI:58349"/>
    </ligand>
</feature>
<sequence>MSNPRITFIGAGNMAASLIGGLRGQGIAAESIRASDPGSEQRARLATEHGIEVFADNAQALAGAEVVVLAVKPQVMQTVCRELAAHLGAEALIVSIAAGISCASLERWLGEGARGPRPIVRCMPNTPSLLRQGVSGLYANAQVSSAQKQQAEQLLSAVGLALWLQDEGLIDAVTAVSGSGPAYFFLLMEAMTAAGERLGLPRETAAQLTAHTALGAARMACESDVEPSELRRRVTSPNGTTEAAIKAFQAGGFEQLVQQALDAAAKRSAELAEQLGQ</sequence>
<dbReference type="EC" id="1.5.1.2" evidence="10 11"/>
<evidence type="ECO:0000256" key="9">
    <source>
        <dbReference type="ARBA" id="ARBA00052690"/>
    </source>
</evidence>
<keyword evidence="6 10" id="KW-0521">NADP</keyword>
<dbReference type="UniPathway" id="UPA00098">
    <property type="reaction ID" value="UER00361"/>
</dbReference>
<evidence type="ECO:0000313" key="16">
    <source>
        <dbReference type="EMBL" id="AJE17041.1"/>
    </source>
</evidence>
<dbReference type="GO" id="GO:0055129">
    <property type="term" value="P:L-proline biosynthetic process"/>
    <property type="evidence" value="ECO:0007669"/>
    <property type="project" value="UniProtKB-UniRule"/>
</dbReference>
<evidence type="ECO:0000256" key="11">
    <source>
        <dbReference type="NCBIfam" id="TIGR00112"/>
    </source>
</evidence>
<evidence type="ECO:0000256" key="1">
    <source>
        <dbReference type="ARBA" id="ARBA00005205"/>
    </source>
</evidence>
<protein>
    <recommendedName>
        <fullName evidence="10 11">Pyrroline-5-carboxylate reductase</fullName>
        <shortName evidence="10">P5C reductase</shortName>
        <shortName evidence="10">P5CR</shortName>
        <ecNumber evidence="10 11">1.5.1.2</ecNumber>
    </recommendedName>
    <alternativeName>
        <fullName evidence="10">PCA reductase</fullName>
    </alternativeName>
</protein>
<dbReference type="PROSITE" id="PS00521">
    <property type="entry name" value="P5CR"/>
    <property type="match status" value="1"/>
</dbReference>
<comment type="pathway">
    <text evidence="1 10 13">Amino-acid biosynthesis; L-proline biosynthesis; L-proline from L-glutamate 5-semialdehyde: step 1/1.</text>
</comment>
<dbReference type="Proteomes" id="UP000031271">
    <property type="component" value="Chromosome"/>
</dbReference>
<comment type="catalytic activity">
    <reaction evidence="8 10">
        <text>L-proline + NAD(+) = (S)-1-pyrroline-5-carboxylate + NADH + 2 H(+)</text>
        <dbReference type="Rhea" id="RHEA:14105"/>
        <dbReference type="ChEBI" id="CHEBI:15378"/>
        <dbReference type="ChEBI" id="CHEBI:17388"/>
        <dbReference type="ChEBI" id="CHEBI:57540"/>
        <dbReference type="ChEBI" id="CHEBI:57945"/>
        <dbReference type="ChEBI" id="CHEBI:60039"/>
        <dbReference type="EC" id="1.5.1.2"/>
    </reaction>
</comment>
<reference evidence="18" key="1">
    <citation type="submission" date="2014-03" db="EMBL/GenBank/DDBJ databases">
        <title>Complete genome of Pseudomonas balearica DSM 6083T, a sewage water isolate from an enrichment with 2-methylnaphthalene.</title>
        <authorList>
            <person name="Salva-Serra F."/>
            <person name="Jaen-Luchoro D."/>
            <person name="Busquets A."/>
            <person name="Pena A."/>
            <person name="Gomila M."/>
            <person name="Bosch R."/>
            <person name="Nogales B."/>
            <person name="Garcia-Valdes E."/>
            <person name="Lalucat J."/>
            <person name="Bennasar A."/>
        </authorList>
    </citation>
    <scope>NUCLEOTIDE SEQUENCE [LARGE SCALE GENOMIC DNA]</scope>
    <source>
        <strain evidence="18">DSM 6083</strain>
    </source>
</reference>
<dbReference type="InterPro" id="IPR029036">
    <property type="entry name" value="P5CR_dimer"/>
</dbReference>
<dbReference type="NCBIfam" id="TIGR00112">
    <property type="entry name" value="proC"/>
    <property type="match status" value="1"/>
</dbReference>
<dbReference type="Gene3D" id="3.40.50.720">
    <property type="entry name" value="NAD(P)-binding Rossmann-like Domain"/>
    <property type="match status" value="1"/>
</dbReference>
<reference evidence="16 18" key="3">
    <citation type="journal article" name="Genome Announc.">
        <title>Complete Genome Sequence of Pseudomonas balearica DSM 6083T.</title>
        <authorList>
            <person name="Bennasar-Figueras A."/>
            <person name="Salva-Serra F."/>
            <person name="Jaen-Luchoro D."/>
            <person name="Segui C."/>
            <person name="Aliaga F."/>
            <person name="Busquets A."/>
            <person name="Gomila M."/>
            <person name="Moore E.R."/>
            <person name="Lalucat J."/>
        </authorList>
    </citation>
    <scope>NUCLEOTIDE SEQUENCE [LARGE SCALE GENOMIC DNA]</scope>
    <source>
        <strain evidence="18">DSM 6083</strain>
        <strain evidence="16">DSM6083</strain>
    </source>
</reference>
<dbReference type="InterPro" id="IPR036291">
    <property type="entry name" value="NAD(P)-bd_dom_sf"/>
</dbReference>
<dbReference type="Pfam" id="PF14748">
    <property type="entry name" value="P5CR_dimer"/>
    <property type="match status" value="1"/>
</dbReference>
<dbReference type="InterPro" id="IPR008927">
    <property type="entry name" value="6-PGluconate_DH-like_C_sf"/>
</dbReference>
<dbReference type="HAMAP" id="MF_01925">
    <property type="entry name" value="P5C_reductase"/>
    <property type="match status" value="1"/>
</dbReference>
<keyword evidence="5 10" id="KW-0641">Proline biosynthesis</keyword>
<dbReference type="GO" id="GO:0005737">
    <property type="term" value="C:cytoplasm"/>
    <property type="evidence" value="ECO:0007669"/>
    <property type="project" value="UniProtKB-SubCell"/>
</dbReference>
<proteinExistence type="inferred from homology"/>
<feature type="domain" description="Pyrroline-5-carboxylate reductase catalytic N-terminal" evidence="14">
    <location>
        <begin position="5"/>
        <end position="99"/>
    </location>
</feature>
<dbReference type="PANTHER" id="PTHR11645:SF0">
    <property type="entry name" value="PYRROLINE-5-CARBOXYLATE REDUCTASE 3"/>
    <property type="match status" value="1"/>
</dbReference>
<evidence type="ECO:0000256" key="12">
    <source>
        <dbReference type="PIRSR" id="PIRSR000193-1"/>
    </source>
</evidence>
<evidence type="ECO:0000256" key="7">
    <source>
        <dbReference type="ARBA" id="ARBA00023002"/>
    </source>
</evidence>
<evidence type="ECO:0000313" key="17">
    <source>
        <dbReference type="EMBL" id="SDM58868.1"/>
    </source>
</evidence>
<dbReference type="InterPro" id="IPR053790">
    <property type="entry name" value="P5CR-like_CS"/>
</dbReference>
<evidence type="ECO:0000256" key="2">
    <source>
        <dbReference type="ARBA" id="ARBA00005525"/>
    </source>
</evidence>
<evidence type="ECO:0000256" key="4">
    <source>
        <dbReference type="ARBA" id="ARBA00022605"/>
    </source>
</evidence>